<protein>
    <submittedName>
        <fullName evidence="2">Uncharacterized protein</fullName>
    </submittedName>
</protein>
<dbReference type="EMBL" id="CABVGP010000001">
    <property type="protein sequence ID" value="VVJ17515.1"/>
    <property type="molecule type" value="Genomic_DNA"/>
</dbReference>
<name>A0A6I8LP87_9PSEU</name>
<reference evidence="2 3" key="1">
    <citation type="submission" date="2019-09" db="EMBL/GenBank/DDBJ databases">
        <authorList>
            <person name="Leyn A S."/>
        </authorList>
    </citation>
    <scope>NUCLEOTIDE SEQUENCE [LARGE SCALE GENOMIC DNA]</scope>
    <source>
        <strain evidence="2">AA231_1</strain>
    </source>
</reference>
<organism evidence="2 3">
    <name type="scientific">Amycolatopsis camponoti</name>
    <dbReference type="NCBI Taxonomy" id="2606593"/>
    <lineage>
        <taxon>Bacteria</taxon>
        <taxon>Bacillati</taxon>
        <taxon>Actinomycetota</taxon>
        <taxon>Actinomycetes</taxon>
        <taxon>Pseudonocardiales</taxon>
        <taxon>Pseudonocardiaceae</taxon>
        <taxon>Amycolatopsis</taxon>
    </lineage>
</organism>
<evidence type="ECO:0000313" key="3">
    <source>
        <dbReference type="Proteomes" id="UP000399805"/>
    </source>
</evidence>
<gene>
    <name evidence="2" type="ORF">AA23TX_02536</name>
</gene>
<dbReference type="AlphaFoldDB" id="A0A6I8LP87"/>
<keyword evidence="3" id="KW-1185">Reference proteome</keyword>
<feature type="compositionally biased region" description="Basic and acidic residues" evidence="1">
    <location>
        <begin position="1"/>
        <end position="11"/>
    </location>
</feature>
<accession>A0A6I8LP87</accession>
<proteinExistence type="predicted"/>
<evidence type="ECO:0000313" key="2">
    <source>
        <dbReference type="EMBL" id="VVJ17515.1"/>
    </source>
</evidence>
<sequence length="53" mass="5889">MCMTHSKREAAPRQCTRARSKFSTAGTHVSFTHVSRELTGPVDREVRSLSGAR</sequence>
<feature type="region of interest" description="Disordered" evidence="1">
    <location>
        <begin position="1"/>
        <end position="21"/>
    </location>
</feature>
<dbReference type="Proteomes" id="UP000399805">
    <property type="component" value="Unassembled WGS sequence"/>
</dbReference>
<evidence type="ECO:0000256" key="1">
    <source>
        <dbReference type="SAM" id="MobiDB-lite"/>
    </source>
</evidence>